<evidence type="ECO:0000313" key="3">
    <source>
        <dbReference type="Proteomes" id="UP000075880"/>
    </source>
</evidence>
<proteinExistence type="predicted"/>
<dbReference type="Proteomes" id="UP000075880">
    <property type="component" value="Unassembled WGS sequence"/>
</dbReference>
<keyword evidence="3" id="KW-1185">Reference proteome</keyword>
<dbReference type="AlphaFoldDB" id="A0AAG5DNE3"/>
<sequence>MEDLTPQTVAVLRVLLRKFRSLRELWDAQHKHYGDLNRVEAGYANLLKILLITEPNANTTSVFSKIHGFINAFAKEYSENKRRTRGNCSWYVEELQFLVDAKLVCNDDSVTADLSWLQKPPGMSSNFVDDLSTANISCLESSENLNCIIVTEQNTGPMEDTLRMEVDIKLEEEPNVSLYADLNDHAYATPSSDPPAGTSKQACPPATPVDPDNSQYRQPTTSADALNSTPTIPARLARKKRTSPDRRDEEMTTATQALPLVQGIDHGRYLNETLRQCDPDVKEELENAIQKSILEANIKMLRRKICQRFIDRGTDP</sequence>
<protein>
    <recommendedName>
        <fullName evidence="4">MADF domain-containing protein</fullName>
    </recommendedName>
</protein>
<evidence type="ECO:0008006" key="4">
    <source>
        <dbReference type="Google" id="ProtNLM"/>
    </source>
</evidence>
<feature type="region of interest" description="Disordered" evidence="1">
    <location>
        <begin position="185"/>
        <end position="254"/>
    </location>
</feature>
<feature type="compositionally biased region" description="Polar residues" evidence="1">
    <location>
        <begin position="212"/>
        <end position="231"/>
    </location>
</feature>
<evidence type="ECO:0000313" key="2">
    <source>
        <dbReference type="EnsemblMetazoa" id="ENSAATROPP012515"/>
    </source>
</evidence>
<dbReference type="EnsemblMetazoa" id="ENSAATROPT013743">
    <property type="protein sequence ID" value="ENSAATROPP012515"/>
    <property type="gene ID" value="ENSAATROPG011148"/>
</dbReference>
<accession>A0AAG5DNE3</accession>
<reference evidence="2" key="1">
    <citation type="submission" date="2024-04" db="UniProtKB">
        <authorList>
            <consortium name="EnsemblMetazoa"/>
        </authorList>
    </citation>
    <scope>IDENTIFICATION</scope>
    <source>
        <strain evidence="2">EBRO</strain>
    </source>
</reference>
<evidence type="ECO:0000256" key="1">
    <source>
        <dbReference type="SAM" id="MobiDB-lite"/>
    </source>
</evidence>
<organism evidence="2 3">
    <name type="scientific">Anopheles atroparvus</name>
    <name type="common">European mosquito</name>
    <dbReference type="NCBI Taxonomy" id="41427"/>
    <lineage>
        <taxon>Eukaryota</taxon>
        <taxon>Metazoa</taxon>
        <taxon>Ecdysozoa</taxon>
        <taxon>Arthropoda</taxon>
        <taxon>Hexapoda</taxon>
        <taxon>Insecta</taxon>
        <taxon>Pterygota</taxon>
        <taxon>Neoptera</taxon>
        <taxon>Endopterygota</taxon>
        <taxon>Diptera</taxon>
        <taxon>Nematocera</taxon>
        <taxon>Culicoidea</taxon>
        <taxon>Culicidae</taxon>
        <taxon>Anophelinae</taxon>
        <taxon>Anopheles</taxon>
    </lineage>
</organism>
<name>A0AAG5DNE3_ANOAO</name>